<protein>
    <submittedName>
        <fullName evidence="3">Proteinral secretion pathway protein L</fullName>
    </submittedName>
</protein>
<accession>A0A0Q0EEH0</accession>
<evidence type="ECO:0000259" key="2">
    <source>
        <dbReference type="Pfam" id="PF05134"/>
    </source>
</evidence>
<keyword evidence="1" id="KW-0812">Transmembrane</keyword>
<evidence type="ECO:0000256" key="1">
    <source>
        <dbReference type="SAM" id="Phobius"/>
    </source>
</evidence>
<dbReference type="InterPro" id="IPR024230">
    <property type="entry name" value="GspL_cyto_dom"/>
</dbReference>
<dbReference type="Gene3D" id="3.30.420.380">
    <property type="match status" value="1"/>
</dbReference>
<dbReference type="EMBL" id="LJRR01000318">
    <property type="protein sequence ID" value="KPZ12388.1"/>
    <property type="molecule type" value="Genomic_DNA"/>
</dbReference>
<proteinExistence type="predicted"/>
<dbReference type="AlphaFoldDB" id="A0A0Q0EEH0"/>
<gene>
    <name evidence="3" type="ORF">ALO40_05204</name>
</gene>
<sequence length="272" mass="30321">MARMNSSVSARLAPVYALREQVARQWRGSPAQHGWQWWVAELRACLPPRLNRWLGRETLEHVSAWPLVEPLPAASGEVRRVLLLPASAVLVQALQLPAAAARNLSTVVGYELDRFTPFDAGQLYFVARQDSRSASFVQVTLVAILRERLDAILSECAERGLRPDAVDVGSEGQRMGIDLLPMPLRPQQSRSGHRLQRWLGWLCAGLLLTAMLLWLNDRQSLLDDMQAGVKAQKAQVGEIQQLRQQLTNTLGAANYLLRRKATQPPLSALLSE</sequence>
<dbReference type="Proteomes" id="UP000050317">
    <property type="component" value="Unassembled WGS sequence"/>
</dbReference>
<feature type="domain" description="GspL cytoplasmic actin-ATPase-like" evidence="2">
    <location>
        <begin position="74"/>
        <end position="166"/>
    </location>
</feature>
<keyword evidence="1" id="KW-1133">Transmembrane helix</keyword>
<dbReference type="InterPro" id="IPR043129">
    <property type="entry name" value="ATPase_NBD"/>
</dbReference>
<feature type="non-terminal residue" evidence="3">
    <location>
        <position position="272"/>
    </location>
</feature>
<feature type="transmembrane region" description="Helical" evidence="1">
    <location>
        <begin position="198"/>
        <end position="215"/>
    </location>
</feature>
<evidence type="ECO:0000313" key="3">
    <source>
        <dbReference type="EMBL" id="KPZ12388.1"/>
    </source>
</evidence>
<dbReference type="Pfam" id="PF05134">
    <property type="entry name" value="T2SSL"/>
    <property type="match status" value="1"/>
</dbReference>
<reference evidence="3 4" key="1">
    <citation type="submission" date="2015-09" db="EMBL/GenBank/DDBJ databases">
        <title>Genome announcement of multiple Pseudomonas syringae strains.</title>
        <authorList>
            <person name="Thakur S."/>
            <person name="Wang P.W."/>
            <person name="Gong Y."/>
            <person name="Weir B.S."/>
            <person name="Guttman D.S."/>
        </authorList>
    </citation>
    <scope>NUCLEOTIDE SEQUENCE [LARGE SCALE GENOMIC DNA]</scope>
    <source>
        <strain evidence="3 4">ICMP3963</strain>
    </source>
</reference>
<evidence type="ECO:0000313" key="4">
    <source>
        <dbReference type="Proteomes" id="UP000050317"/>
    </source>
</evidence>
<organism evidence="3 4">
    <name type="scientific">Pseudomonas syringae pv. viburni</name>
    <dbReference type="NCBI Taxonomy" id="251703"/>
    <lineage>
        <taxon>Bacteria</taxon>
        <taxon>Pseudomonadati</taxon>
        <taxon>Pseudomonadota</taxon>
        <taxon>Gammaproteobacteria</taxon>
        <taxon>Pseudomonadales</taxon>
        <taxon>Pseudomonadaceae</taxon>
        <taxon>Pseudomonas</taxon>
    </lineage>
</organism>
<name>A0A0Q0EEH0_9PSED</name>
<dbReference type="SUPFAM" id="SSF53067">
    <property type="entry name" value="Actin-like ATPase domain"/>
    <property type="match status" value="1"/>
</dbReference>
<comment type="caution">
    <text evidence="3">The sequence shown here is derived from an EMBL/GenBank/DDBJ whole genome shotgun (WGS) entry which is preliminary data.</text>
</comment>
<keyword evidence="1" id="KW-0472">Membrane</keyword>